<reference evidence="2" key="3">
    <citation type="submission" date="2021-05" db="UniProtKB">
        <authorList>
            <consortium name="EnsemblPlants"/>
        </authorList>
    </citation>
    <scope>IDENTIFICATION</scope>
    <source>
        <strain evidence="2">cv. B73</strain>
    </source>
</reference>
<name>A0A804REK5_MAIZE</name>
<keyword evidence="1" id="KW-1133">Transmembrane helix</keyword>
<keyword evidence="3" id="KW-1185">Reference proteome</keyword>
<feature type="transmembrane region" description="Helical" evidence="1">
    <location>
        <begin position="42"/>
        <end position="60"/>
    </location>
</feature>
<evidence type="ECO:0000256" key="1">
    <source>
        <dbReference type="SAM" id="Phobius"/>
    </source>
</evidence>
<protein>
    <submittedName>
        <fullName evidence="2">Uncharacterized protein</fullName>
    </submittedName>
</protein>
<dbReference type="Proteomes" id="UP000007305">
    <property type="component" value="Chromosome 10"/>
</dbReference>
<evidence type="ECO:0000313" key="2">
    <source>
        <dbReference type="EnsemblPlants" id="Zm00001eb411750_P001"/>
    </source>
</evidence>
<reference evidence="2" key="2">
    <citation type="submission" date="2019-07" db="EMBL/GenBank/DDBJ databases">
        <authorList>
            <person name="Seetharam A."/>
            <person name="Woodhouse M."/>
            <person name="Cannon E."/>
        </authorList>
    </citation>
    <scope>NUCLEOTIDE SEQUENCE [LARGE SCALE GENOMIC DNA]</scope>
    <source>
        <strain evidence="2">cv. B73</strain>
    </source>
</reference>
<accession>A0A804REK5</accession>
<organism evidence="2 3">
    <name type="scientific">Zea mays</name>
    <name type="common">Maize</name>
    <dbReference type="NCBI Taxonomy" id="4577"/>
    <lineage>
        <taxon>Eukaryota</taxon>
        <taxon>Viridiplantae</taxon>
        <taxon>Streptophyta</taxon>
        <taxon>Embryophyta</taxon>
        <taxon>Tracheophyta</taxon>
        <taxon>Spermatophyta</taxon>
        <taxon>Magnoliopsida</taxon>
        <taxon>Liliopsida</taxon>
        <taxon>Poales</taxon>
        <taxon>Poaceae</taxon>
        <taxon>PACMAD clade</taxon>
        <taxon>Panicoideae</taxon>
        <taxon>Andropogonodae</taxon>
        <taxon>Andropogoneae</taxon>
        <taxon>Tripsacinae</taxon>
        <taxon>Zea</taxon>
    </lineage>
</organism>
<reference evidence="3" key="1">
    <citation type="journal article" date="2009" name="Science">
        <title>The B73 maize genome: complexity, diversity, and dynamics.</title>
        <authorList>
            <person name="Schnable P.S."/>
            <person name="Ware D."/>
            <person name="Fulton R.S."/>
            <person name="Stein J.C."/>
            <person name="Wei F."/>
            <person name="Pasternak S."/>
            <person name="Liang C."/>
            <person name="Zhang J."/>
            <person name="Fulton L."/>
            <person name="Graves T.A."/>
            <person name="Minx P."/>
            <person name="Reily A.D."/>
            <person name="Courtney L."/>
            <person name="Kruchowski S.S."/>
            <person name="Tomlinson C."/>
            <person name="Strong C."/>
            <person name="Delehaunty K."/>
            <person name="Fronick C."/>
            <person name="Courtney B."/>
            <person name="Rock S.M."/>
            <person name="Belter E."/>
            <person name="Du F."/>
            <person name="Kim K."/>
            <person name="Abbott R.M."/>
            <person name="Cotton M."/>
            <person name="Levy A."/>
            <person name="Marchetto P."/>
            <person name="Ochoa K."/>
            <person name="Jackson S.M."/>
            <person name="Gillam B."/>
            <person name="Chen W."/>
            <person name="Yan L."/>
            <person name="Higginbotham J."/>
            <person name="Cardenas M."/>
            <person name="Waligorski J."/>
            <person name="Applebaum E."/>
            <person name="Phelps L."/>
            <person name="Falcone J."/>
            <person name="Kanchi K."/>
            <person name="Thane T."/>
            <person name="Scimone A."/>
            <person name="Thane N."/>
            <person name="Henke J."/>
            <person name="Wang T."/>
            <person name="Ruppert J."/>
            <person name="Shah N."/>
            <person name="Rotter K."/>
            <person name="Hodges J."/>
            <person name="Ingenthron E."/>
            <person name="Cordes M."/>
            <person name="Kohlberg S."/>
            <person name="Sgro J."/>
            <person name="Delgado B."/>
            <person name="Mead K."/>
            <person name="Chinwalla A."/>
            <person name="Leonard S."/>
            <person name="Crouse K."/>
            <person name="Collura K."/>
            <person name="Kudrna D."/>
            <person name="Currie J."/>
            <person name="He R."/>
            <person name="Angelova A."/>
            <person name="Rajasekar S."/>
            <person name="Mueller T."/>
            <person name="Lomeli R."/>
            <person name="Scara G."/>
            <person name="Ko A."/>
            <person name="Delaney K."/>
            <person name="Wissotski M."/>
            <person name="Lopez G."/>
            <person name="Campos D."/>
            <person name="Braidotti M."/>
            <person name="Ashley E."/>
            <person name="Golser W."/>
            <person name="Kim H."/>
            <person name="Lee S."/>
            <person name="Lin J."/>
            <person name="Dujmic Z."/>
            <person name="Kim W."/>
            <person name="Talag J."/>
            <person name="Zuccolo A."/>
            <person name="Fan C."/>
            <person name="Sebastian A."/>
            <person name="Kramer M."/>
            <person name="Spiegel L."/>
            <person name="Nascimento L."/>
            <person name="Zutavern T."/>
            <person name="Miller B."/>
            <person name="Ambroise C."/>
            <person name="Muller S."/>
            <person name="Spooner W."/>
            <person name="Narechania A."/>
            <person name="Ren L."/>
            <person name="Wei S."/>
            <person name="Kumari S."/>
            <person name="Faga B."/>
            <person name="Levy M.J."/>
            <person name="McMahan L."/>
            <person name="Van Buren P."/>
            <person name="Vaughn M.W."/>
            <person name="Ying K."/>
            <person name="Yeh C.-T."/>
            <person name="Emrich S.J."/>
            <person name="Jia Y."/>
            <person name="Kalyanaraman A."/>
            <person name="Hsia A.-P."/>
            <person name="Barbazuk W.B."/>
            <person name="Baucom R.S."/>
            <person name="Brutnell T.P."/>
            <person name="Carpita N.C."/>
            <person name="Chaparro C."/>
            <person name="Chia J.-M."/>
            <person name="Deragon J.-M."/>
            <person name="Estill J.C."/>
            <person name="Fu Y."/>
            <person name="Jeddeloh J.A."/>
            <person name="Han Y."/>
            <person name="Lee H."/>
            <person name="Li P."/>
            <person name="Lisch D.R."/>
            <person name="Liu S."/>
            <person name="Liu Z."/>
            <person name="Nagel D.H."/>
            <person name="McCann M.C."/>
            <person name="SanMiguel P."/>
            <person name="Myers A.M."/>
            <person name="Nettleton D."/>
            <person name="Nguyen J."/>
            <person name="Penning B.W."/>
            <person name="Ponnala L."/>
            <person name="Schneider K.L."/>
            <person name="Schwartz D.C."/>
            <person name="Sharma A."/>
            <person name="Soderlund C."/>
            <person name="Springer N.M."/>
            <person name="Sun Q."/>
            <person name="Wang H."/>
            <person name="Waterman M."/>
            <person name="Westerman R."/>
            <person name="Wolfgruber T.K."/>
            <person name="Yang L."/>
            <person name="Yu Y."/>
            <person name="Zhang L."/>
            <person name="Zhou S."/>
            <person name="Zhu Q."/>
            <person name="Bennetzen J.L."/>
            <person name="Dawe R.K."/>
            <person name="Jiang J."/>
            <person name="Jiang N."/>
            <person name="Presting G.G."/>
            <person name="Wessler S.R."/>
            <person name="Aluru S."/>
            <person name="Martienssen R.A."/>
            <person name="Clifton S.W."/>
            <person name="McCombie W.R."/>
            <person name="Wing R.A."/>
            <person name="Wilson R.K."/>
        </authorList>
    </citation>
    <scope>NUCLEOTIDE SEQUENCE [LARGE SCALE GENOMIC DNA]</scope>
    <source>
        <strain evidence="3">cv. B73</strain>
    </source>
</reference>
<sequence>MKQICKDKFAKSMYTKKHTMYYWNRFDICYKRVNGYQKLRQVYISNFGAAVAIIIQMLSLPSCAFNLQYTVNHDINQISRNYANIRNYFSRNSCRLFVIIQ</sequence>
<evidence type="ECO:0000313" key="3">
    <source>
        <dbReference type="Proteomes" id="UP000007305"/>
    </source>
</evidence>
<dbReference type="EnsemblPlants" id="Zm00001eb411750_T001">
    <property type="protein sequence ID" value="Zm00001eb411750_P001"/>
    <property type="gene ID" value="Zm00001eb411750"/>
</dbReference>
<keyword evidence="1" id="KW-0472">Membrane</keyword>
<dbReference type="Gramene" id="Zm00001eb411750_T001">
    <property type="protein sequence ID" value="Zm00001eb411750_P001"/>
    <property type="gene ID" value="Zm00001eb411750"/>
</dbReference>
<dbReference type="InParanoid" id="A0A804REK5"/>
<keyword evidence="1" id="KW-0812">Transmembrane</keyword>
<proteinExistence type="predicted"/>
<dbReference type="AlphaFoldDB" id="A0A804REK5"/>